<dbReference type="STRING" id="102285.A0A0R3TGF1"/>
<name>A0A0R3TGF1_RODNA</name>
<feature type="compositionally biased region" description="Low complexity" evidence="2">
    <location>
        <begin position="68"/>
        <end position="81"/>
    </location>
</feature>
<feature type="region of interest" description="Disordered" evidence="2">
    <location>
        <begin position="1"/>
        <end position="37"/>
    </location>
</feature>
<dbReference type="Pfam" id="PF05483">
    <property type="entry name" value="SCP-1"/>
    <property type="match status" value="1"/>
</dbReference>
<keyword evidence="1" id="KW-0175">Coiled coil</keyword>
<dbReference type="PANTHER" id="PTHR46918">
    <property type="entry name" value="SYNAPTONEMAL COMPLEX PROTEIN 1"/>
    <property type="match status" value="1"/>
</dbReference>
<evidence type="ECO:0000313" key="5">
    <source>
        <dbReference type="WBParaSite" id="HNAJ_0000614201-mRNA-1"/>
    </source>
</evidence>
<feature type="compositionally biased region" description="Polar residues" evidence="2">
    <location>
        <begin position="82"/>
        <end position="97"/>
    </location>
</feature>
<dbReference type="Proteomes" id="UP000278807">
    <property type="component" value="Unassembled WGS sequence"/>
</dbReference>
<feature type="region of interest" description="Disordered" evidence="2">
    <location>
        <begin position="112"/>
        <end position="183"/>
    </location>
</feature>
<dbReference type="GO" id="GO:0007130">
    <property type="term" value="P:synaptonemal complex assembly"/>
    <property type="evidence" value="ECO:0007669"/>
    <property type="project" value="InterPro"/>
</dbReference>
<evidence type="ECO:0000313" key="3">
    <source>
        <dbReference type="EMBL" id="VDO01997.1"/>
    </source>
</evidence>
<sequence>MSKFFGASLFKKTTSSNGDNQVQKSAANRASPKTLGPTSTVMWDTICDLNSSSDLDESADFFYSRSNLFSPSSNKPSSNFSVPTEKSAPTNGPATNASRWKANFMFTEASNARQTRMNEAKVKSPSLSRLQTKPQNSPSLGFRYATKFGKSPALKSPSSTLGDGLDEMQEPKLYPDKSTSPELASIDLDCNKKRDIFNESDISLDISTDTTDHIAEKDNDEDSVCLYRPGSDKSRGTEALIGHETSTQQGDQEDTNLPNRSDKLDFLHMKLKNEAVKLESWKNDIVNKLNQNEEKLNDANNLVANLRKSNLELQMQTENASLKLKDEIEKRDATEEK</sequence>
<feature type="compositionally biased region" description="Polar residues" evidence="2">
    <location>
        <begin position="11"/>
        <end position="28"/>
    </location>
</feature>
<evidence type="ECO:0000256" key="1">
    <source>
        <dbReference type="SAM" id="Coils"/>
    </source>
</evidence>
<dbReference type="InterPro" id="IPR008827">
    <property type="entry name" value="SYCP1"/>
</dbReference>
<dbReference type="GO" id="GO:0000795">
    <property type="term" value="C:synaptonemal complex"/>
    <property type="evidence" value="ECO:0007669"/>
    <property type="project" value="InterPro"/>
</dbReference>
<dbReference type="AlphaFoldDB" id="A0A0R3TGF1"/>
<protein>
    <submittedName>
        <fullName evidence="5">Endosome-associated-trafficking regulator 1</fullName>
    </submittedName>
</protein>
<proteinExistence type="predicted"/>
<feature type="compositionally biased region" description="Polar residues" evidence="2">
    <location>
        <begin position="125"/>
        <end position="139"/>
    </location>
</feature>
<dbReference type="EMBL" id="UZAE01006135">
    <property type="protein sequence ID" value="VDO01997.1"/>
    <property type="molecule type" value="Genomic_DNA"/>
</dbReference>
<feature type="region of interest" description="Disordered" evidence="2">
    <location>
        <begin position="68"/>
        <end position="97"/>
    </location>
</feature>
<evidence type="ECO:0000313" key="4">
    <source>
        <dbReference type="Proteomes" id="UP000278807"/>
    </source>
</evidence>
<gene>
    <name evidence="3" type="ORF">HNAJ_LOCUS6137</name>
</gene>
<accession>A0A0R3TGF1</accession>
<keyword evidence="4" id="KW-1185">Reference proteome</keyword>
<dbReference type="OrthoDB" id="10064612at2759"/>
<evidence type="ECO:0000256" key="2">
    <source>
        <dbReference type="SAM" id="MobiDB-lite"/>
    </source>
</evidence>
<dbReference type="PANTHER" id="PTHR46918:SF1">
    <property type="entry name" value="SYNAPTONEMAL COMPLEX PROTEIN 1"/>
    <property type="match status" value="1"/>
</dbReference>
<organism evidence="5">
    <name type="scientific">Rodentolepis nana</name>
    <name type="common">Dwarf tapeworm</name>
    <name type="synonym">Hymenolepis nana</name>
    <dbReference type="NCBI Taxonomy" id="102285"/>
    <lineage>
        <taxon>Eukaryota</taxon>
        <taxon>Metazoa</taxon>
        <taxon>Spiralia</taxon>
        <taxon>Lophotrochozoa</taxon>
        <taxon>Platyhelminthes</taxon>
        <taxon>Cestoda</taxon>
        <taxon>Eucestoda</taxon>
        <taxon>Cyclophyllidea</taxon>
        <taxon>Hymenolepididae</taxon>
        <taxon>Rodentolepis</taxon>
    </lineage>
</organism>
<reference evidence="3 4" key="2">
    <citation type="submission" date="2018-11" db="EMBL/GenBank/DDBJ databases">
        <authorList>
            <consortium name="Pathogen Informatics"/>
        </authorList>
    </citation>
    <scope>NUCLEOTIDE SEQUENCE [LARGE SCALE GENOMIC DNA]</scope>
</reference>
<dbReference type="WBParaSite" id="HNAJ_0000614201-mRNA-1">
    <property type="protein sequence ID" value="HNAJ_0000614201-mRNA-1"/>
    <property type="gene ID" value="HNAJ_0000614201"/>
</dbReference>
<feature type="coiled-coil region" evidence="1">
    <location>
        <begin position="278"/>
        <end position="316"/>
    </location>
</feature>
<reference evidence="5" key="1">
    <citation type="submission" date="2017-02" db="UniProtKB">
        <authorList>
            <consortium name="WormBaseParasite"/>
        </authorList>
    </citation>
    <scope>IDENTIFICATION</scope>
</reference>